<evidence type="ECO:0000259" key="10">
    <source>
        <dbReference type="PROSITE" id="PS50067"/>
    </source>
</evidence>
<dbReference type="PROSITE" id="PS50067">
    <property type="entry name" value="KINESIN_MOTOR_2"/>
    <property type="match status" value="1"/>
</dbReference>
<keyword evidence="12" id="KW-1185">Reference proteome</keyword>
<evidence type="ECO:0000256" key="8">
    <source>
        <dbReference type="ARBA" id="ARBA00023212"/>
    </source>
</evidence>
<evidence type="ECO:0000256" key="5">
    <source>
        <dbReference type="ARBA" id="ARBA00022840"/>
    </source>
</evidence>
<dbReference type="InterPro" id="IPR001752">
    <property type="entry name" value="Kinesin_motor_dom"/>
</dbReference>
<evidence type="ECO:0000256" key="4">
    <source>
        <dbReference type="ARBA" id="ARBA00022741"/>
    </source>
</evidence>
<dbReference type="SMART" id="SM00129">
    <property type="entry name" value="KISc"/>
    <property type="match status" value="1"/>
</dbReference>
<evidence type="ECO:0000256" key="7">
    <source>
        <dbReference type="ARBA" id="ARBA00023175"/>
    </source>
</evidence>
<reference evidence="12" key="1">
    <citation type="submission" date="2012-07" db="EMBL/GenBank/DDBJ databases">
        <title>Genome of the Chinese tree shrew, a rising model animal genetically related to primates.</title>
        <authorList>
            <person name="Zhang G."/>
            <person name="Fan Y."/>
            <person name="Yao Y."/>
            <person name="Huang Z."/>
        </authorList>
    </citation>
    <scope>NUCLEOTIDE SEQUENCE [LARGE SCALE GENOMIC DNA]</scope>
</reference>
<dbReference type="Proteomes" id="UP000011518">
    <property type="component" value="Unassembled WGS sequence"/>
</dbReference>
<keyword evidence="2" id="KW-0963">Cytoplasm</keyword>
<evidence type="ECO:0000313" key="11">
    <source>
        <dbReference type="EMBL" id="ELW67917.1"/>
    </source>
</evidence>
<dbReference type="STRING" id="246437.L9L3E6"/>
<sequence length="256" mass="29181">MKPVRAKTPRKPLVKKGFQNSLKDPVGVYCRVCPLNFLDQECCIEVMNNTTVQLHTPEGYRLKRNGDYKETQYSFKQVFVTHTTQKELFDVVVSPLVDDLLHGKNDLLFTYGVTGSGKTHTMTGSPGEGGLLPRCLDMIFNSIGSFQAKRYVFKSNNRNSMDIQCEVDALLEQQKREAMPNPKTLSSKQQVDPEFAVIINIQEFCKAEEIDEDGVYGVFVSYVEIYNNYIYDLLEEVPFDPIKPKPPQSKLLHEEP</sequence>
<dbReference type="InterPro" id="IPR027417">
    <property type="entry name" value="P-loop_NTPase"/>
</dbReference>
<comment type="subcellular location">
    <subcellularLocation>
        <location evidence="1">Cytoplasm</location>
        <location evidence="1">Cytoskeleton</location>
        <location evidence="1">Spindle</location>
    </subcellularLocation>
</comment>
<evidence type="ECO:0000256" key="6">
    <source>
        <dbReference type="ARBA" id="ARBA00023054"/>
    </source>
</evidence>
<keyword evidence="7 9" id="KW-0505">Motor protein</keyword>
<dbReference type="GO" id="GO:0005634">
    <property type="term" value="C:nucleus"/>
    <property type="evidence" value="ECO:0007669"/>
    <property type="project" value="TreeGrafter"/>
</dbReference>
<dbReference type="PANTHER" id="PTHR47970">
    <property type="entry name" value="KINESIN-LIKE PROTEIN KIF11"/>
    <property type="match status" value="1"/>
</dbReference>
<dbReference type="InterPro" id="IPR036961">
    <property type="entry name" value="Kinesin_motor_dom_sf"/>
</dbReference>
<organism evidence="11 12">
    <name type="scientific">Tupaia chinensis</name>
    <name type="common">Chinese tree shrew</name>
    <name type="synonym">Tupaia belangeri chinensis</name>
    <dbReference type="NCBI Taxonomy" id="246437"/>
    <lineage>
        <taxon>Eukaryota</taxon>
        <taxon>Metazoa</taxon>
        <taxon>Chordata</taxon>
        <taxon>Craniata</taxon>
        <taxon>Vertebrata</taxon>
        <taxon>Euteleostomi</taxon>
        <taxon>Mammalia</taxon>
        <taxon>Eutheria</taxon>
        <taxon>Euarchontoglires</taxon>
        <taxon>Scandentia</taxon>
        <taxon>Tupaiidae</taxon>
        <taxon>Tupaia</taxon>
    </lineage>
</organism>
<evidence type="ECO:0000313" key="12">
    <source>
        <dbReference type="Proteomes" id="UP000011518"/>
    </source>
</evidence>
<dbReference type="InterPro" id="IPR047149">
    <property type="entry name" value="KIF11-like"/>
</dbReference>
<dbReference type="EMBL" id="KB320594">
    <property type="protein sequence ID" value="ELW67917.1"/>
    <property type="molecule type" value="Genomic_DNA"/>
</dbReference>
<gene>
    <name evidence="11" type="ORF">TREES_T100015884</name>
</gene>
<proteinExistence type="inferred from homology"/>
<comment type="similarity">
    <text evidence="9">Belongs to the TRAFAC class myosin-kinesin ATPase superfamily. Kinesin family.</text>
</comment>
<dbReference type="InParanoid" id="L9L3E6"/>
<keyword evidence="3" id="KW-0597">Phosphoprotein</keyword>
<evidence type="ECO:0000256" key="2">
    <source>
        <dbReference type="ARBA" id="ARBA00022490"/>
    </source>
</evidence>
<dbReference type="GO" id="GO:0005524">
    <property type="term" value="F:ATP binding"/>
    <property type="evidence" value="ECO:0007669"/>
    <property type="project" value="UniProtKB-UniRule"/>
</dbReference>
<dbReference type="GO" id="GO:0051231">
    <property type="term" value="P:spindle elongation"/>
    <property type="evidence" value="ECO:0007669"/>
    <property type="project" value="TreeGrafter"/>
</dbReference>
<dbReference type="GO" id="GO:0090307">
    <property type="term" value="P:mitotic spindle assembly"/>
    <property type="evidence" value="ECO:0007669"/>
    <property type="project" value="TreeGrafter"/>
</dbReference>
<dbReference type="GO" id="GO:0007018">
    <property type="term" value="P:microtubule-based movement"/>
    <property type="evidence" value="ECO:0007669"/>
    <property type="project" value="InterPro"/>
</dbReference>
<evidence type="ECO:0000256" key="3">
    <source>
        <dbReference type="ARBA" id="ARBA00022553"/>
    </source>
</evidence>
<feature type="domain" description="Kinesin motor" evidence="10">
    <location>
        <begin position="25"/>
        <end position="256"/>
    </location>
</feature>
<dbReference type="AlphaFoldDB" id="L9L3E6"/>
<dbReference type="GO" id="GO:0005876">
    <property type="term" value="C:spindle microtubule"/>
    <property type="evidence" value="ECO:0007669"/>
    <property type="project" value="TreeGrafter"/>
</dbReference>
<accession>L9L3E6</accession>
<name>L9L3E6_TUPCH</name>
<keyword evidence="4 9" id="KW-0547">Nucleotide-binding</keyword>
<keyword evidence="6" id="KW-0175">Coiled coil</keyword>
<dbReference type="SUPFAM" id="SSF52540">
    <property type="entry name" value="P-loop containing nucleoside triphosphate hydrolases"/>
    <property type="match status" value="1"/>
</dbReference>
<dbReference type="Pfam" id="PF00225">
    <property type="entry name" value="Kinesin"/>
    <property type="match status" value="1"/>
</dbReference>
<feature type="binding site" evidence="9">
    <location>
        <begin position="112"/>
        <end position="119"/>
    </location>
    <ligand>
        <name>ATP</name>
        <dbReference type="ChEBI" id="CHEBI:30616"/>
    </ligand>
</feature>
<dbReference type="GO" id="GO:0008017">
    <property type="term" value="F:microtubule binding"/>
    <property type="evidence" value="ECO:0007669"/>
    <property type="project" value="InterPro"/>
</dbReference>
<dbReference type="GO" id="GO:0072686">
    <property type="term" value="C:mitotic spindle"/>
    <property type="evidence" value="ECO:0007669"/>
    <property type="project" value="TreeGrafter"/>
</dbReference>
<protein>
    <submittedName>
        <fullName evidence="11">Kinesin-like protein KIF23</fullName>
    </submittedName>
</protein>
<dbReference type="GO" id="GO:0008574">
    <property type="term" value="F:plus-end-directed microtubule motor activity"/>
    <property type="evidence" value="ECO:0007669"/>
    <property type="project" value="TreeGrafter"/>
</dbReference>
<keyword evidence="5 9" id="KW-0067">ATP-binding</keyword>
<evidence type="ECO:0000256" key="9">
    <source>
        <dbReference type="PROSITE-ProRule" id="PRU00283"/>
    </source>
</evidence>
<dbReference type="Gene3D" id="3.40.850.10">
    <property type="entry name" value="Kinesin motor domain"/>
    <property type="match status" value="1"/>
</dbReference>
<reference evidence="12" key="2">
    <citation type="journal article" date="2013" name="Nat. Commun.">
        <title>Genome of the Chinese tree shrew.</title>
        <authorList>
            <person name="Fan Y."/>
            <person name="Huang Z.Y."/>
            <person name="Cao C.C."/>
            <person name="Chen C.S."/>
            <person name="Chen Y.X."/>
            <person name="Fan D.D."/>
            <person name="He J."/>
            <person name="Hou H.L."/>
            <person name="Hu L."/>
            <person name="Hu X.T."/>
            <person name="Jiang X.T."/>
            <person name="Lai R."/>
            <person name="Lang Y.S."/>
            <person name="Liang B."/>
            <person name="Liao S.G."/>
            <person name="Mu D."/>
            <person name="Ma Y.Y."/>
            <person name="Niu Y.Y."/>
            <person name="Sun X.Q."/>
            <person name="Xia J.Q."/>
            <person name="Xiao J."/>
            <person name="Xiong Z.Q."/>
            <person name="Xu L."/>
            <person name="Yang L."/>
            <person name="Zhang Y."/>
            <person name="Zhao W."/>
            <person name="Zhao X.D."/>
            <person name="Zheng Y.T."/>
            <person name="Zhou J.M."/>
            <person name="Zhu Y.B."/>
            <person name="Zhang G.J."/>
            <person name="Wang J."/>
            <person name="Yao Y.G."/>
        </authorList>
    </citation>
    <scope>NUCLEOTIDE SEQUENCE [LARGE SCALE GENOMIC DNA]</scope>
</reference>
<keyword evidence="8" id="KW-0206">Cytoskeleton</keyword>
<dbReference type="PANTHER" id="PTHR47970:SF29">
    <property type="entry name" value="KINESIN FAMILY MEMBER 20B"/>
    <property type="match status" value="1"/>
</dbReference>
<evidence type="ECO:0000256" key="1">
    <source>
        <dbReference type="ARBA" id="ARBA00004186"/>
    </source>
</evidence>